<dbReference type="OrthoDB" id="8913480at2"/>
<sequence length="69" mass="7471">MTGAPTEQQKAVANICARFALKGFAVHKTTSGAWLVCRWNQSCHCPDLGALQAFARQVGIYSEEVHHAG</sequence>
<dbReference type="RefSeq" id="WP_106683022.1">
    <property type="nucleotide sequence ID" value="NZ_CP027667.1"/>
</dbReference>
<name>A0A2R3Q9S5_9BURK</name>
<keyword evidence="2" id="KW-1185">Reference proteome</keyword>
<gene>
    <name evidence="1" type="ORF">C6568_04120</name>
</gene>
<dbReference type="AlphaFoldDB" id="A0A2R3Q9S5"/>
<dbReference type="Proteomes" id="UP000237925">
    <property type="component" value="Chromosome"/>
</dbReference>
<dbReference type="EMBL" id="CP027667">
    <property type="protein sequence ID" value="AVO48542.1"/>
    <property type="molecule type" value="Genomic_DNA"/>
</dbReference>
<proteinExistence type="predicted"/>
<dbReference type="KEGG" id="mela:C6568_04120"/>
<organism evidence="1 2">
    <name type="scientific">Melaminivora suipulveris</name>
    <dbReference type="NCBI Taxonomy" id="2109913"/>
    <lineage>
        <taxon>Bacteria</taxon>
        <taxon>Pseudomonadati</taxon>
        <taxon>Pseudomonadota</taxon>
        <taxon>Betaproteobacteria</taxon>
        <taxon>Burkholderiales</taxon>
        <taxon>Comamonadaceae</taxon>
        <taxon>Melaminivora</taxon>
    </lineage>
</organism>
<evidence type="ECO:0000313" key="1">
    <source>
        <dbReference type="EMBL" id="AVO48542.1"/>
    </source>
</evidence>
<protein>
    <submittedName>
        <fullName evidence="1">Uncharacterized protein</fullName>
    </submittedName>
</protein>
<accession>A0A2R3Q9S5</accession>
<reference evidence="1 2" key="1">
    <citation type="submission" date="2018-03" db="EMBL/GenBank/DDBJ databases">
        <title>Genome sequencing of Melaminivora sp.</title>
        <authorList>
            <person name="Kim S.-J."/>
            <person name="Heo J."/>
            <person name="Ahn J.-H."/>
            <person name="Kwon S.-W."/>
        </authorList>
    </citation>
    <scope>NUCLEOTIDE SEQUENCE [LARGE SCALE GENOMIC DNA]</scope>
    <source>
        <strain evidence="1 2">SC2-9</strain>
    </source>
</reference>
<evidence type="ECO:0000313" key="2">
    <source>
        <dbReference type="Proteomes" id="UP000237925"/>
    </source>
</evidence>